<keyword evidence="3" id="KW-1185">Reference proteome</keyword>
<reference evidence="2 3" key="2">
    <citation type="submission" date="2018-11" db="EMBL/GenBank/DDBJ databases">
        <authorList>
            <consortium name="Pathogen Informatics"/>
        </authorList>
    </citation>
    <scope>NUCLEOTIDE SEQUENCE [LARGE SCALE GENOMIC DNA]</scope>
</reference>
<feature type="region of interest" description="Disordered" evidence="1">
    <location>
        <begin position="1"/>
        <end position="22"/>
    </location>
</feature>
<organism evidence="4">
    <name type="scientific">Gongylonema pulchrum</name>
    <dbReference type="NCBI Taxonomy" id="637853"/>
    <lineage>
        <taxon>Eukaryota</taxon>
        <taxon>Metazoa</taxon>
        <taxon>Ecdysozoa</taxon>
        <taxon>Nematoda</taxon>
        <taxon>Chromadorea</taxon>
        <taxon>Rhabditida</taxon>
        <taxon>Spirurina</taxon>
        <taxon>Spiruromorpha</taxon>
        <taxon>Spiruroidea</taxon>
        <taxon>Gongylonematidae</taxon>
        <taxon>Gongylonema</taxon>
    </lineage>
</organism>
<sequence length="77" mass="8523">MKGDDDEEVRRTRRECASTMRSPETTMSLRKILFGDELRTVQPDTDALGACGFLGGTACPDTRDSLPTGIRHTTCHH</sequence>
<evidence type="ECO:0000313" key="4">
    <source>
        <dbReference type="WBParaSite" id="GPUH_0002026701-mRNA-1"/>
    </source>
</evidence>
<dbReference type="EMBL" id="UYRT01090040">
    <property type="protein sequence ID" value="VDN35607.1"/>
    <property type="molecule type" value="Genomic_DNA"/>
</dbReference>
<accession>A0A183EH01</accession>
<gene>
    <name evidence="2" type="ORF">GPUH_LOCUS20242</name>
</gene>
<dbReference type="WBParaSite" id="GPUH_0002026701-mRNA-1">
    <property type="protein sequence ID" value="GPUH_0002026701-mRNA-1"/>
    <property type="gene ID" value="GPUH_0002026701"/>
</dbReference>
<evidence type="ECO:0000313" key="2">
    <source>
        <dbReference type="EMBL" id="VDN35607.1"/>
    </source>
</evidence>
<evidence type="ECO:0000313" key="3">
    <source>
        <dbReference type="Proteomes" id="UP000271098"/>
    </source>
</evidence>
<reference evidence="4" key="1">
    <citation type="submission" date="2016-06" db="UniProtKB">
        <authorList>
            <consortium name="WormBaseParasite"/>
        </authorList>
    </citation>
    <scope>IDENTIFICATION</scope>
</reference>
<protein>
    <submittedName>
        <fullName evidence="2 4">Uncharacterized protein</fullName>
    </submittedName>
</protein>
<dbReference type="Proteomes" id="UP000271098">
    <property type="component" value="Unassembled WGS sequence"/>
</dbReference>
<evidence type="ECO:0000256" key="1">
    <source>
        <dbReference type="SAM" id="MobiDB-lite"/>
    </source>
</evidence>
<name>A0A183EH01_9BILA</name>
<dbReference type="AlphaFoldDB" id="A0A183EH01"/>
<proteinExistence type="predicted"/>
<feature type="compositionally biased region" description="Basic and acidic residues" evidence="1">
    <location>
        <begin position="1"/>
        <end position="16"/>
    </location>
</feature>